<dbReference type="SUPFAM" id="SSF52833">
    <property type="entry name" value="Thioredoxin-like"/>
    <property type="match status" value="1"/>
</dbReference>
<evidence type="ECO:0000313" key="3">
    <source>
        <dbReference type="EMBL" id="MWV56535.1"/>
    </source>
</evidence>
<dbReference type="Proteomes" id="UP000435423">
    <property type="component" value="Unassembled WGS sequence"/>
</dbReference>
<dbReference type="AlphaFoldDB" id="A0A6I4RQZ7"/>
<accession>A0A6I4RQZ7</accession>
<dbReference type="Pfam" id="PF01323">
    <property type="entry name" value="DSBA"/>
    <property type="match status" value="1"/>
</dbReference>
<evidence type="ECO:0000313" key="4">
    <source>
        <dbReference type="Proteomes" id="UP000435060"/>
    </source>
</evidence>
<dbReference type="EMBL" id="WLCG01000007">
    <property type="protein sequence ID" value="MTB64548.1"/>
    <property type="molecule type" value="Genomic_DNA"/>
</dbReference>
<evidence type="ECO:0000313" key="5">
    <source>
        <dbReference type="Proteomes" id="UP000435423"/>
    </source>
</evidence>
<reference evidence="2 4" key="2">
    <citation type="submission" date="2019-11" db="EMBL/GenBank/DDBJ databases">
        <title>Streptococcis sp. isolated from the respiratory tract of Marmot.</title>
        <authorList>
            <person name="Zhang G."/>
        </authorList>
    </citation>
    <scope>NUCLEOTIDE SEQUENCE [LARGE SCALE GENOMIC DNA]</scope>
    <source>
        <strain evidence="2">Zg-86</strain>
        <strain evidence="4">zg-86</strain>
    </source>
</reference>
<sequence>MEISYWSDIACPFCYIGASRMKRAMEAVGLDPHDLKMKAYQLNPHAPLATDETMLTQFAASHGMTKEQARMQFQHMAEMGAEEGLKLDVAGAIPTNTFSAHRLIKWAESRLDKKTHHRLITKLYQLYFEEHASIADTAVLLEAAKGVGLPQEEVTALLEGTDFSTAVKQDILEAQEARVQGAPFFVLNNKYGISGAQSYEYMLAALKQVQAEEGNNKK</sequence>
<gene>
    <name evidence="2" type="ORF">GGG87_06025</name>
    <name evidence="3" type="ORF">GGH11_06060</name>
</gene>
<dbReference type="CDD" id="cd03024">
    <property type="entry name" value="DsbA_FrnE"/>
    <property type="match status" value="1"/>
</dbReference>
<dbReference type="PANTHER" id="PTHR13887">
    <property type="entry name" value="GLUTATHIONE S-TRANSFERASE KAPPA"/>
    <property type="match status" value="1"/>
</dbReference>
<dbReference type="InterPro" id="IPR036249">
    <property type="entry name" value="Thioredoxin-like_sf"/>
</dbReference>
<protein>
    <submittedName>
        <fullName evidence="3">DsbA family oxidoreductase</fullName>
    </submittedName>
    <submittedName>
        <fullName evidence="2">Thioredoxin domain-containing protein</fullName>
    </submittedName>
</protein>
<dbReference type="EMBL" id="WUBJ01000006">
    <property type="protein sequence ID" value="MWV56535.1"/>
    <property type="molecule type" value="Genomic_DNA"/>
</dbReference>
<name>A0A6I4RQZ7_9STRE</name>
<evidence type="ECO:0000259" key="1">
    <source>
        <dbReference type="Pfam" id="PF01323"/>
    </source>
</evidence>
<organism evidence="3 5">
    <name type="scientific">Streptococcus zhangguiae</name>
    <dbReference type="NCBI Taxonomy" id="2664091"/>
    <lineage>
        <taxon>Bacteria</taxon>
        <taxon>Bacillati</taxon>
        <taxon>Bacillota</taxon>
        <taxon>Bacilli</taxon>
        <taxon>Lactobacillales</taxon>
        <taxon>Streptococcaceae</taxon>
        <taxon>Streptococcus</taxon>
    </lineage>
</organism>
<dbReference type="PANTHER" id="PTHR13887:SF41">
    <property type="entry name" value="THIOREDOXIN SUPERFAMILY PROTEIN"/>
    <property type="match status" value="1"/>
</dbReference>
<dbReference type="GO" id="GO:0016491">
    <property type="term" value="F:oxidoreductase activity"/>
    <property type="evidence" value="ECO:0007669"/>
    <property type="project" value="InterPro"/>
</dbReference>
<keyword evidence="4" id="KW-1185">Reference proteome</keyword>
<dbReference type="InterPro" id="IPR001853">
    <property type="entry name" value="DSBA-like_thioredoxin_dom"/>
</dbReference>
<dbReference type="Proteomes" id="UP000435060">
    <property type="component" value="Unassembled WGS sequence"/>
</dbReference>
<reference evidence="3 5" key="1">
    <citation type="submission" date="2019-10" db="EMBL/GenBank/DDBJ databases">
        <title>Streptococcis sp, isolated from the respiratory tract of Marmot.</title>
        <authorList>
            <person name="Zhang G."/>
        </authorList>
    </citation>
    <scope>NUCLEOTIDE SEQUENCE [LARGE SCALE GENOMIC DNA]</scope>
    <source>
        <strain evidence="5">zg-70</strain>
        <strain evidence="3">Zg-70</strain>
    </source>
</reference>
<comment type="caution">
    <text evidence="3">The sequence shown here is derived from an EMBL/GenBank/DDBJ whole genome shotgun (WGS) entry which is preliminary data.</text>
</comment>
<dbReference type="Gene3D" id="3.40.30.10">
    <property type="entry name" value="Glutaredoxin"/>
    <property type="match status" value="1"/>
</dbReference>
<proteinExistence type="predicted"/>
<evidence type="ECO:0000313" key="2">
    <source>
        <dbReference type="EMBL" id="MTB64548.1"/>
    </source>
</evidence>
<dbReference type="RefSeq" id="WP_154608430.1">
    <property type="nucleotide sequence ID" value="NZ_CP072115.1"/>
</dbReference>
<feature type="domain" description="DSBA-like thioredoxin" evidence="1">
    <location>
        <begin position="3"/>
        <end position="206"/>
    </location>
</feature>